<evidence type="ECO:0000256" key="4">
    <source>
        <dbReference type="ARBA" id="ARBA00022643"/>
    </source>
</evidence>
<evidence type="ECO:0000259" key="6">
    <source>
        <dbReference type="Pfam" id="PF14512"/>
    </source>
</evidence>
<accession>A0A1M7JCG4</accession>
<organism evidence="7 8">
    <name type="scientific">Anaerosporobacter mobilis DSM 15930</name>
    <dbReference type="NCBI Taxonomy" id="1120996"/>
    <lineage>
        <taxon>Bacteria</taxon>
        <taxon>Bacillati</taxon>
        <taxon>Bacillota</taxon>
        <taxon>Clostridia</taxon>
        <taxon>Lachnospirales</taxon>
        <taxon>Lachnospiraceae</taxon>
        <taxon>Anaerosporobacter</taxon>
    </lineage>
</organism>
<dbReference type="Gene3D" id="3.40.109.30">
    <property type="entry name" value="putative nitroreductase (tm1586), domain 2"/>
    <property type="match status" value="1"/>
</dbReference>
<keyword evidence="4" id="KW-0288">FMN</keyword>
<evidence type="ECO:0000256" key="1">
    <source>
        <dbReference type="ARBA" id="ARBA00001917"/>
    </source>
</evidence>
<keyword evidence="3" id="KW-0285">Flavoprotein</keyword>
<comment type="cofactor">
    <cofactor evidence="1">
        <name>FMN</name>
        <dbReference type="ChEBI" id="CHEBI:58210"/>
    </cofactor>
</comment>
<dbReference type="Gene3D" id="3.40.109.10">
    <property type="entry name" value="NADH Oxidase"/>
    <property type="match status" value="1"/>
</dbReference>
<dbReference type="PANTHER" id="PTHR43673">
    <property type="entry name" value="NAD(P)H NITROREDUCTASE YDGI-RELATED"/>
    <property type="match status" value="1"/>
</dbReference>
<dbReference type="Pfam" id="PF14512">
    <property type="entry name" value="TM1586_NiRdase"/>
    <property type="match status" value="1"/>
</dbReference>
<dbReference type="RefSeq" id="WP_073287545.1">
    <property type="nucleotide sequence ID" value="NZ_FRCP01000011.1"/>
</dbReference>
<feature type="domain" description="Putative nitroreductase TM1586" evidence="6">
    <location>
        <begin position="2"/>
        <end position="213"/>
    </location>
</feature>
<evidence type="ECO:0000313" key="8">
    <source>
        <dbReference type="Proteomes" id="UP000184038"/>
    </source>
</evidence>
<proteinExistence type="inferred from homology"/>
<dbReference type="Proteomes" id="UP000184038">
    <property type="component" value="Unassembled WGS sequence"/>
</dbReference>
<dbReference type="OrthoDB" id="9814075at2"/>
<dbReference type="EMBL" id="FRCP01000011">
    <property type="protein sequence ID" value="SHM50790.1"/>
    <property type="molecule type" value="Genomic_DNA"/>
</dbReference>
<protein>
    <submittedName>
        <fullName evidence="7">Putative TM nitroreductase</fullName>
    </submittedName>
</protein>
<evidence type="ECO:0000256" key="5">
    <source>
        <dbReference type="ARBA" id="ARBA00023002"/>
    </source>
</evidence>
<evidence type="ECO:0000256" key="2">
    <source>
        <dbReference type="ARBA" id="ARBA00007118"/>
    </source>
</evidence>
<evidence type="ECO:0000256" key="3">
    <source>
        <dbReference type="ARBA" id="ARBA00022630"/>
    </source>
</evidence>
<dbReference type="InterPro" id="IPR000415">
    <property type="entry name" value="Nitroreductase-like"/>
</dbReference>
<sequence>MDIMKLMKERHSVRSYTDKRIEGSNRKELLECISECNQESGLHIQACFDEPKAFDSLMAHYGKFENVRNYIAIVGKKSKNIEEMSGYYGEKVVLKAQELGLNTCWVAMTYSKGKSECRIDKGEKLYLVIALGYGKTQGVPHKTKEITQLCKVEGSMPEWFQRGMEAASLAPTAMNQQKFLISLEDGKVNAKALMGFYSKIDLGIVKYHFECGAGKENFEWK</sequence>
<dbReference type="SUPFAM" id="SSF55469">
    <property type="entry name" value="FMN-dependent nitroreductase-like"/>
    <property type="match status" value="1"/>
</dbReference>
<dbReference type="InterPro" id="IPR029478">
    <property type="entry name" value="TM1586_NiRdase"/>
</dbReference>
<evidence type="ECO:0000313" key="7">
    <source>
        <dbReference type="EMBL" id="SHM50790.1"/>
    </source>
</evidence>
<name>A0A1M7JCG4_9FIRM</name>
<dbReference type="CDD" id="cd02062">
    <property type="entry name" value="Nitro_FMN_reductase"/>
    <property type="match status" value="1"/>
</dbReference>
<dbReference type="GO" id="GO:0016491">
    <property type="term" value="F:oxidoreductase activity"/>
    <property type="evidence" value="ECO:0007669"/>
    <property type="project" value="UniProtKB-KW"/>
</dbReference>
<dbReference type="AlphaFoldDB" id="A0A1M7JCG4"/>
<keyword evidence="8" id="KW-1185">Reference proteome</keyword>
<gene>
    <name evidence="7" type="ORF">SAMN02746066_02193</name>
</gene>
<dbReference type="PANTHER" id="PTHR43673:SF2">
    <property type="entry name" value="NITROREDUCTASE"/>
    <property type="match status" value="1"/>
</dbReference>
<dbReference type="STRING" id="1120996.SAMN02746066_02193"/>
<reference evidence="7 8" key="1">
    <citation type="submission" date="2016-11" db="EMBL/GenBank/DDBJ databases">
        <authorList>
            <person name="Jaros S."/>
            <person name="Januszkiewicz K."/>
            <person name="Wedrychowicz H."/>
        </authorList>
    </citation>
    <scope>NUCLEOTIDE SEQUENCE [LARGE SCALE GENOMIC DNA]</scope>
    <source>
        <strain evidence="7 8">DSM 15930</strain>
    </source>
</reference>
<keyword evidence="5" id="KW-0560">Oxidoreductase</keyword>
<comment type="similarity">
    <text evidence="2">Belongs to the nitroreductase family.</text>
</comment>